<keyword evidence="2" id="KW-1185">Reference proteome</keyword>
<evidence type="ECO:0000313" key="1">
    <source>
        <dbReference type="EMBL" id="KAF5351672.1"/>
    </source>
</evidence>
<gene>
    <name evidence="1" type="ORF">D9756_007511</name>
</gene>
<comment type="caution">
    <text evidence="1">The sequence shown here is derived from an EMBL/GenBank/DDBJ whole genome shotgun (WGS) entry which is preliminary data.</text>
</comment>
<protein>
    <submittedName>
        <fullName evidence="1">Uncharacterized protein</fullName>
    </submittedName>
</protein>
<name>A0A8H5FWV2_9AGAR</name>
<evidence type="ECO:0000313" key="2">
    <source>
        <dbReference type="Proteomes" id="UP000559027"/>
    </source>
</evidence>
<dbReference type="OrthoDB" id="3020812at2759"/>
<sequence length="449" mass="50784">MIFQTPFFKLFSLALALYGLCYILFKPSDDIALDLHLKNQFDLAIVGHTNQILRHLVHHKVISPRATREAAQKLQARLACSINNGTWTTKGRKHVHYRHDPNCFENWPSLEDLDLPQVTSLLCNRIHGKRLLLVGSRAFYHAQALLLQALALHDNRSYPNRSPESGSHYFVCGNLSPDNKLGPSWTLPFNPRNLSHQSLPVGFARLSFSLADTLSPLRDAQHRMVAQPVVDPRTGIRTYISDWLADSQKAQVLILNKGPLPAPASTFDGYTGNWSFATTIPQEAYARLRVNNLTLVVVNAAMHVVFQEYVPDLLQALNALSLTGKSQRLFIGPWHQHPTCTNAGLGSDFRTASLIWENNVKFRQVDPWTLFYNAQVYIIDQILPAILPYYDIIYVPMTLPLTPEHLAFTGLEHEGRQKDCLRLPADHPAGRTLHDARLPQINLWELQPL</sequence>
<accession>A0A8H5FWV2</accession>
<dbReference type="AlphaFoldDB" id="A0A8H5FWV2"/>
<dbReference type="Proteomes" id="UP000559027">
    <property type="component" value="Unassembled WGS sequence"/>
</dbReference>
<organism evidence="1 2">
    <name type="scientific">Leucocoprinus leucothites</name>
    <dbReference type="NCBI Taxonomy" id="201217"/>
    <lineage>
        <taxon>Eukaryota</taxon>
        <taxon>Fungi</taxon>
        <taxon>Dikarya</taxon>
        <taxon>Basidiomycota</taxon>
        <taxon>Agaricomycotina</taxon>
        <taxon>Agaricomycetes</taxon>
        <taxon>Agaricomycetidae</taxon>
        <taxon>Agaricales</taxon>
        <taxon>Agaricineae</taxon>
        <taxon>Agaricaceae</taxon>
        <taxon>Leucocoprinus</taxon>
    </lineage>
</organism>
<proteinExistence type="predicted"/>
<dbReference type="EMBL" id="JAACJO010000012">
    <property type="protein sequence ID" value="KAF5351672.1"/>
    <property type="molecule type" value="Genomic_DNA"/>
</dbReference>
<reference evidence="1 2" key="1">
    <citation type="journal article" date="2020" name="ISME J.">
        <title>Uncovering the hidden diversity of litter-decomposition mechanisms in mushroom-forming fungi.</title>
        <authorList>
            <person name="Floudas D."/>
            <person name="Bentzer J."/>
            <person name="Ahren D."/>
            <person name="Johansson T."/>
            <person name="Persson P."/>
            <person name="Tunlid A."/>
        </authorList>
    </citation>
    <scope>NUCLEOTIDE SEQUENCE [LARGE SCALE GENOMIC DNA]</scope>
    <source>
        <strain evidence="1 2">CBS 146.42</strain>
    </source>
</reference>